<evidence type="ECO:0000256" key="1">
    <source>
        <dbReference type="ARBA" id="ARBA00004225"/>
    </source>
</evidence>
<keyword evidence="3 10" id="KW-0813">Transport</keyword>
<gene>
    <name evidence="11" type="ORF">DB88DRAFT_498604</name>
</gene>
<comment type="caution">
    <text evidence="11">The sequence shown here is derived from an EMBL/GenBank/DDBJ whole genome shotgun (WGS) entry which is preliminary data.</text>
</comment>
<evidence type="ECO:0000256" key="6">
    <source>
        <dbReference type="ARBA" id="ARBA00022989"/>
    </source>
</evidence>
<evidence type="ECO:0000256" key="9">
    <source>
        <dbReference type="PROSITE-ProRule" id="PRU00282"/>
    </source>
</evidence>
<dbReference type="PRINTS" id="PR00784">
    <property type="entry name" value="MTUNCOUPLING"/>
</dbReference>
<feature type="repeat" description="Solcar" evidence="9">
    <location>
        <begin position="5"/>
        <end position="88"/>
    </location>
</feature>
<evidence type="ECO:0000256" key="10">
    <source>
        <dbReference type="RuleBase" id="RU000488"/>
    </source>
</evidence>
<feature type="repeat" description="Solcar" evidence="9">
    <location>
        <begin position="97"/>
        <end position="188"/>
    </location>
</feature>
<dbReference type="Pfam" id="PF00153">
    <property type="entry name" value="Mito_carr"/>
    <property type="match status" value="3"/>
</dbReference>
<organism evidence="11 12">
    <name type="scientific">Papiliotrema laurentii</name>
    <name type="common">Cryptococcus laurentii</name>
    <dbReference type="NCBI Taxonomy" id="5418"/>
    <lineage>
        <taxon>Eukaryota</taxon>
        <taxon>Fungi</taxon>
        <taxon>Dikarya</taxon>
        <taxon>Basidiomycota</taxon>
        <taxon>Agaricomycotina</taxon>
        <taxon>Tremellomycetes</taxon>
        <taxon>Tremellales</taxon>
        <taxon>Rhynchogastremaceae</taxon>
        <taxon>Papiliotrema</taxon>
    </lineage>
</organism>
<dbReference type="PANTHER" id="PTHR45618">
    <property type="entry name" value="MITOCHONDRIAL DICARBOXYLATE CARRIER-RELATED"/>
    <property type="match status" value="1"/>
</dbReference>
<dbReference type="InterPro" id="IPR050391">
    <property type="entry name" value="Mito_Metabolite_Transporter"/>
</dbReference>
<protein>
    <submittedName>
        <fullName evidence="11">Mitochondrial carrier</fullName>
    </submittedName>
</protein>
<dbReference type="AlphaFoldDB" id="A0AAD9CU74"/>
<keyword evidence="8 9" id="KW-0472">Membrane</keyword>
<dbReference type="Gene3D" id="1.50.40.10">
    <property type="entry name" value="Mitochondrial carrier domain"/>
    <property type="match status" value="1"/>
</dbReference>
<feature type="repeat" description="Solcar" evidence="9">
    <location>
        <begin position="197"/>
        <end position="282"/>
    </location>
</feature>
<keyword evidence="6" id="KW-1133">Transmembrane helix</keyword>
<keyword evidence="7" id="KW-0496">Mitochondrion</keyword>
<dbReference type="PROSITE" id="PS51257">
    <property type="entry name" value="PROKAR_LIPOPROTEIN"/>
    <property type="match status" value="1"/>
</dbReference>
<evidence type="ECO:0000256" key="7">
    <source>
        <dbReference type="ARBA" id="ARBA00023128"/>
    </source>
</evidence>
<keyword evidence="5" id="KW-0677">Repeat</keyword>
<dbReference type="Proteomes" id="UP001182556">
    <property type="component" value="Unassembled WGS sequence"/>
</dbReference>
<dbReference type="EMBL" id="JAODAN010000010">
    <property type="protein sequence ID" value="KAK1921622.1"/>
    <property type="molecule type" value="Genomic_DNA"/>
</dbReference>
<comment type="subcellular location">
    <subcellularLocation>
        <location evidence="1">Mitochondrion membrane</location>
        <topology evidence="1">Multi-pass membrane protein</topology>
    </subcellularLocation>
</comment>
<sequence length="298" mass="32136">MAPTQNKQYPFWLGGAAASMAACCTHPLDYMRVRMQTSTAKVGFTSSVSAVVREGGFRALYTGLSASIFRQMTYSVVRLGAYDALKQTLSKQGKKKLGMGEMLVCASGAGALGGLAGNPADVILVRMITDPVKPPEQRVHYRNAAHGVYKLSTTDGPAALFRGLLPNTIRAVIMNSGQLVSYDVFKSILLGTIGLTDGMPVHMLSSALAGTVATTISAPADVVRSRVMNMAKGNEQSVVGMITESLRKEGPRFLFKGWLPAWIRLTPNTIFMFVFLEQLRGVVDFVRAKRDLQPGKLA</sequence>
<dbReference type="InterPro" id="IPR002067">
    <property type="entry name" value="MCP"/>
</dbReference>
<keyword evidence="12" id="KW-1185">Reference proteome</keyword>
<name>A0AAD9CU74_PAPLA</name>
<accession>A0AAD9CU74</accession>
<evidence type="ECO:0000256" key="2">
    <source>
        <dbReference type="ARBA" id="ARBA00006375"/>
    </source>
</evidence>
<dbReference type="SUPFAM" id="SSF103506">
    <property type="entry name" value="Mitochondrial carrier"/>
    <property type="match status" value="1"/>
</dbReference>
<evidence type="ECO:0000256" key="5">
    <source>
        <dbReference type="ARBA" id="ARBA00022737"/>
    </source>
</evidence>
<dbReference type="GO" id="GO:0055085">
    <property type="term" value="P:transmembrane transport"/>
    <property type="evidence" value="ECO:0007669"/>
    <property type="project" value="InterPro"/>
</dbReference>
<evidence type="ECO:0000256" key="8">
    <source>
        <dbReference type="ARBA" id="ARBA00023136"/>
    </source>
</evidence>
<evidence type="ECO:0000313" key="11">
    <source>
        <dbReference type="EMBL" id="KAK1921622.1"/>
    </source>
</evidence>
<evidence type="ECO:0000313" key="12">
    <source>
        <dbReference type="Proteomes" id="UP001182556"/>
    </source>
</evidence>
<keyword evidence="4 9" id="KW-0812">Transmembrane</keyword>
<comment type="similarity">
    <text evidence="2 10">Belongs to the mitochondrial carrier (TC 2.A.29) family.</text>
</comment>
<evidence type="ECO:0000256" key="4">
    <source>
        <dbReference type="ARBA" id="ARBA00022692"/>
    </source>
</evidence>
<dbReference type="GO" id="GO:0031966">
    <property type="term" value="C:mitochondrial membrane"/>
    <property type="evidence" value="ECO:0007669"/>
    <property type="project" value="UniProtKB-SubCell"/>
</dbReference>
<dbReference type="InterPro" id="IPR018108">
    <property type="entry name" value="MCP_transmembrane"/>
</dbReference>
<evidence type="ECO:0000256" key="3">
    <source>
        <dbReference type="ARBA" id="ARBA00022448"/>
    </source>
</evidence>
<dbReference type="PROSITE" id="PS50920">
    <property type="entry name" value="SOLCAR"/>
    <property type="match status" value="3"/>
</dbReference>
<dbReference type="InterPro" id="IPR023395">
    <property type="entry name" value="MCP_dom_sf"/>
</dbReference>
<reference evidence="11" key="1">
    <citation type="submission" date="2023-02" db="EMBL/GenBank/DDBJ databases">
        <title>Identification and recombinant expression of a fungal hydrolase from Papiliotrema laurentii that hydrolyzes apple cutin and clears colloidal polyester polyurethane.</title>
        <authorList>
            <consortium name="DOE Joint Genome Institute"/>
            <person name="Roman V.A."/>
            <person name="Bojanowski C."/>
            <person name="Crable B.R."/>
            <person name="Wagner D.N."/>
            <person name="Hung C.S."/>
            <person name="Nadeau L.J."/>
            <person name="Schratz L."/>
            <person name="Haridas S."/>
            <person name="Pangilinan J."/>
            <person name="Lipzen A."/>
            <person name="Na H."/>
            <person name="Yan M."/>
            <person name="Ng V."/>
            <person name="Grigoriev I.V."/>
            <person name="Spatafora J.W."/>
            <person name="Barlow D."/>
            <person name="Biffinger J."/>
            <person name="Kelley-Loughnane N."/>
            <person name="Varaljay V.A."/>
            <person name="Crookes-Goodson W.J."/>
        </authorList>
    </citation>
    <scope>NUCLEOTIDE SEQUENCE</scope>
    <source>
        <strain evidence="11">5307AH</strain>
    </source>
</reference>
<proteinExistence type="inferred from homology"/>